<sequence length="43" mass="5056">MRLKKNEPSITETFELLEGLKIKSSDFIRPVELEVQKSKNNHK</sequence>
<name>A0A927MIV6_9BACL</name>
<evidence type="ECO:0000313" key="1">
    <source>
        <dbReference type="EMBL" id="MBE1553957.1"/>
    </source>
</evidence>
<evidence type="ECO:0000313" key="2">
    <source>
        <dbReference type="Proteomes" id="UP000658225"/>
    </source>
</evidence>
<dbReference type="Proteomes" id="UP000658225">
    <property type="component" value="Unassembled WGS sequence"/>
</dbReference>
<accession>A0A927MIV6</accession>
<dbReference type="RefSeq" id="WP_275403060.1">
    <property type="nucleotide sequence ID" value="NZ_JADBEL010000004.1"/>
</dbReference>
<organism evidence="1 2">
    <name type="scientific">Sporosarcina limicola</name>
    <dbReference type="NCBI Taxonomy" id="34101"/>
    <lineage>
        <taxon>Bacteria</taxon>
        <taxon>Bacillati</taxon>
        <taxon>Bacillota</taxon>
        <taxon>Bacilli</taxon>
        <taxon>Bacillales</taxon>
        <taxon>Caryophanaceae</taxon>
        <taxon>Sporosarcina</taxon>
    </lineage>
</organism>
<dbReference type="EMBL" id="JADBEL010000004">
    <property type="protein sequence ID" value="MBE1553957.1"/>
    <property type="molecule type" value="Genomic_DNA"/>
</dbReference>
<reference evidence="1" key="1">
    <citation type="submission" date="2020-10" db="EMBL/GenBank/DDBJ databases">
        <title>Genomic Encyclopedia of Type Strains, Phase IV (KMG-IV): sequencing the most valuable type-strain genomes for metagenomic binning, comparative biology and taxonomic classification.</title>
        <authorList>
            <person name="Goeker M."/>
        </authorList>
    </citation>
    <scope>NUCLEOTIDE SEQUENCE</scope>
    <source>
        <strain evidence="1">DSM 13886</strain>
    </source>
</reference>
<keyword evidence="2" id="KW-1185">Reference proteome</keyword>
<protein>
    <submittedName>
        <fullName evidence="1">Uncharacterized protein</fullName>
    </submittedName>
</protein>
<comment type="caution">
    <text evidence="1">The sequence shown here is derived from an EMBL/GenBank/DDBJ whole genome shotgun (WGS) entry which is preliminary data.</text>
</comment>
<dbReference type="AlphaFoldDB" id="A0A927MIV6"/>
<proteinExistence type="predicted"/>
<gene>
    <name evidence="1" type="ORF">H4683_001032</name>
</gene>